<gene>
    <name evidence="2" type="ordered locus">S70_18490</name>
</gene>
<dbReference type="AlphaFoldDB" id="A0A140NPT7"/>
<dbReference type="InterPro" id="IPR011322">
    <property type="entry name" value="N-reg_PII-like_a/b"/>
</dbReference>
<dbReference type="OrthoDB" id="37622at2"/>
<dbReference type="PATRIC" id="fig|1157951.4.peg.3710"/>
<evidence type="ECO:0000256" key="1">
    <source>
        <dbReference type="ARBA" id="ARBA00010169"/>
    </source>
</evidence>
<sequence>MIKHDVNCYKEHQPCIILCTTNSQNNAVKIAQQLLDRRLAACVSLLPEITSIYQWKNEIAQDKEVLLLIKSTNKNQAELFSAIKEIHPYETPELISLDLDQVDSGYLAWLVKSVK</sequence>
<dbReference type="EMBL" id="CP003488">
    <property type="protein sequence ID" value="AFH95499.1"/>
    <property type="molecule type" value="Genomic_DNA"/>
</dbReference>
<dbReference type="InterPro" id="IPR015867">
    <property type="entry name" value="N-reg_PII/ATP_PRibTrfase_C"/>
</dbReference>
<organism evidence="2 3">
    <name type="scientific">Providencia stuartii (strain MRSN 2154)</name>
    <dbReference type="NCBI Taxonomy" id="1157951"/>
    <lineage>
        <taxon>Bacteria</taxon>
        <taxon>Pseudomonadati</taxon>
        <taxon>Pseudomonadota</taxon>
        <taxon>Gammaproteobacteria</taxon>
        <taxon>Enterobacterales</taxon>
        <taxon>Morganellaceae</taxon>
        <taxon>Providencia</taxon>
    </lineage>
</organism>
<evidence type="ECO:0000313" key="3">
    <source>
        <dbReference type="Proteomes" id="UP000005012"/>
    </source>
</evidence>
<dbReference type="GeneID" id="93519776"/>
<dbReference type="SUPFAM" id="SSF54913">
    <property type="entry name" value="GlnB-like"/>
    <property type="match status" value="1"/>
</dbReference>
<dbReference type="HOGENOM" id="CLU_098807_3_0_6"/>
<dbReference type="PANTHER" id="PTHR23419">
    <property type="entry name" value="DIVALENT CATION TOLERANCE CUTA-RELATED"/>
    <property type="match status" value="1"/>
</dbReference>
<proteinExistence type="inferred from homology"/>
<dbReference type="Gene3D" id="3.30.70.120">
    <property type="match status" value="1"/>
</dbReference>
<dbReference type="InterPro" id="IPR004323">
    <property type="entry name" value="Ion_tolerance_CutA"/>
</dbReference>
<protein>
    <recommendedName>
        <fullName evidence="4">Divalent-cation tolerance protein CutA</fullName>
    </recommendedName>
</protein>
<reference evidence="2 3" key="1">
    <citation type="journal article" date="2012" name="J. Bacteriol.">
        <title>Complete Genome Sequence of Providencia stuartii Clinical Isolate MRSN 2154.</title>
        <authorList>
            <person name="Clifford R.J."/>
            <person name="Hang J."/>
            <person name="Riley M.C."/>
            <person name="Onmus-Leone F."/>
            <person name="Kuschner R.A."/>
            <person name="Lesho E.P."/>
            <person name="Waterman P.E."/>
        </authorList>
    </citation>
    <scope>NUCLEOTIDE SEQUENCE [LARGE SCALE GENOMIC DNA]</scope>
    <source>
        <strain evidence="2 3">MRSN 2154</strain>
    </source>
</reference>
<dbReference type="Proteomes" id="UP000005012">
    <property type="component" value="Chromosome"/>
</dbReference>
<name>A0A140NPT7_PROSM</name>
<dbReference type="RefSeq" id="WP_004918729.1">
    <property type="nucleotide sequence ID" value="NC_017731.1"/>
</dbReference>
<accession>A0A140NPT7</accession>
<dbReference type="PANTHER" id="PTHR23419:SF8">
    <property type="entry name" value="FI09726P"/>
    <property type="match status" value="1"/>
</dbReference>
<dbReference type="KEGG" id="psi:S70_18490"/>
<evidence type="ECO:0008006" key="4">
    <source>
        <dbReference type="Google" id="ProtNLM"/>
    </source>
</evidence>
<comment type="similarity">
    <text evidence="1">Belongs to the CutA family.</text>
</comment>
<evidence type="ECO:0000313" key="2">
    <source>
        <dbReference type="EMBL" id="AFH95499.1"/>
    </source>
</evidence>
<dbReference type="GO" id="GO:0010038">
    <property type="term" value="P:response to metal ion"/>
    <property type="evidence" value="ECO:0007669"/>
    <property type="project" value="InterPro"/>
</dbReference>
<dbReference type="Pfam" id="PF03091">
    <property type="entry name" value="CutA1"/>
    <property type="match status" value="1"/>
</dbReference>
<reference evidence="3" key="2">
    <citation type="submission" date="2012-04" db="EMBL/GenBank/DDBJ databases">
        <title>Complete genome sequence of Providencia stuartii clinical isolate MRSN 2154.</title>
        <authorList>
            <person name="Clifford R.J."/>
            <person name="Hang J."/>
            <person name="Riley M.C."/>
            <person name="Onmus-Leone F."/>
            <person name="Kuschner R.A."/>
            <person name="Lesho E.P."/>
            <person name="Waterman P.E."/>
        </authorList>
    </citation>
    <scope>NUCLEOTIDE SEQUENCE [LARGE SCALE GENOMIC DNA]</scope>
    <source>
        <strain evidence="3">MRSN 2154</strain>
    </source>
</reference>
<dbReference type="GO" id="GO:0005507">
    <property type="term" value="F:copper ion binding"/>
    <property type="evidence" value="ECO:0007669"/>
    <property type="project" value="TreeGrafter"/>
</dbReference>